<dbReference type="PANTHER" id="PTHR43101">
    <property type="entry name" value="BETA-FRUCTOSIDASE"/>
    <property type="match status" value="1"/>
</dbReference>
<dbReference type="Pfam" id="PF08244">
    <property type="entry name" value="Glyco_hydro_32C"/>
    <property type="match status" value="1"/>
</dbReference>
<organism evidence="12 13">
    <name type="scientific">Priestia megaterium</name>
    <name type="common">Bacillus megaterium</name>
    <dbReference type="NCBI Taxonomy" id="1404"/>
    <lineage>
        <taxon>Bacteria</taxon>
        <taxon>Bacillati</taxon>
        <taxon>Bacillota</taxon>
        <taxon>Bacilli</taxon>
        <taxon>Bacillales</taxon>
        <taxon>Bacillaceae</taxon>
        <taxon>Priestia</taxon>
    </lineage>
</organism>
<dbReference type="Pfam" id="PF00251">
    <property type="entry name" value="Glyco_hydro_32N"/>
    <property type="match status" value="1"/>
</dbReference>
<evidence type="ECO:0000256" key="5">
    <source>
        <dbReference type="ARBA" id="ARBA00022801"/>
    </source>
</evidence>
<keyword evidence="5 8" id="KW-0378">Hydrolase</keyword>
<comment type="catalytic activity">
    <reaction evidence="8">
        <text>Hydrolysis of terminal non-reducing beta-D-fructofuranoside residues in beta-D-fructofuranosides.</text>
        <dbReference type="EC" id="3.2.1.26"/>
    </reaction>
</comment>
<feature type="domain" description="Glycosyl hydrolase family 32 C-terminal" evidence="11">
    <location>
        <begin position="360"/>
        <end position="485"/>
    </location>
</feature>
<evidence type="ECO:0000256" key="6">
    <source>
        <dbReference type="ARBA" id="ARBA00023295"/>
    </source>
</evidence>
<dbReference type="InterPro" id="IPR023296">
    <property type="entry name" value="Glyco_hydro_beta-prop_sf"/>
</dbReference>
<evidence type="ECO:0000256" key="8">
    <source>
        <dbReference type="RuleBase" id="RU362110"/>
    </source>
</evidence>
<dbReference type="EMBL" id="CP051128">
    <property type="protein sequence ID" value="QIZ05372.1"/>
    <property type="molecule type" value="Genomic_DNA"/>
</dbReference>
<dbReference type="InterPro" id="IPR006232">
    <property type="entry name" value="Suc6P_hydrolase"/>
</dbReference>
<keyword evidence="6 8" id="KW-0326">Glycosidase</keyword>
<comment type="similarity">
    <text evidence="2 8">Belongs to the glycosyl hydrolase 32 family.</text>
</comment>
<dbReference type="Proteomes" id="UP000501868">
    <property type="component" value="Chromosome"/>
</dbReference>
<protein>
    <recommendedName>
        <fullName evidence="4 8">Sucrose-6-phosphate hydrolase</fullName>
        <ecNumber evidence="3 8">3.2.1.26</ecNumber>
    </recommendedName>
    <alternativeName>
        <fullName evidence="7 9">Invertase</fullName>
    </alternativeName>
</protein>
<evidence type="ECO:0000256" key="3">
    <source>
        <dbReference type="ARBA" id="ARBA00012758"/>
    </source>
</evidence>
<reference evidence="12 13" key="1">
    <citation type="submission" date="2020-04" db="EMBL/GenBank/DDBJ databases">
        <title>Genome-Wide Identification of 5-Methylcytosine Sites in Bacterial Genomes By High-Throughput Sequencing of MspJI Restriction Fragments.</title>
        <authorList>
            <person name="Wu V."/>
        </authorList>
    </citation>
    <scope>NUCLEOTIDE SEQUENCE [LARGE SCALE GENOMIC DNA]</scope>
    <source>
        <strain evidence="12 13">S2</strain>
    </source>
</reference>
<evidence type="ECO:0000259" key="10">
    <source>
        <dbReference type="Pfam" id="PF00251"/>
    </source>
</evidence>
<comment type="function">
    <text evidence="9">Enables the bacterium to metabolize sucrose as a sole carbon source.</text>
</comment>
<dbReference type="InterPro" id="IPR013148">
    <property type="entry name" value="Glyco_hydro_32_N"/>
</dbReference>
<feature type="domain" description="Glycosyl hydrolase family 32 N-terminal" evidence="10">
    <location>
        <begin position="36"/>
        <end position="332"/>
    </location>
</feature>
<evidence type="ECO:0000313" key="13">
    <source>
        <dbReference type="Proteomes" id="UP000501868"/>
    </source>
</evidence>
<comment type="subcellular location">
    <subcellularLocation>
        <location evidence="9">Cytoplasm</location>
    </subcellularLocation>
</comment>
<dbReference type="InterPro" id="IPR051214">
    <property type="entry name" value="GH32_Enzymes"/>
</dbReference>
<dbReference type="AlphaFoldDB" id="A0A6H1NVW4"/>
<dbReference type="CDD" id="cd08996">
    <property type="entry name" value="GH32_FFase"/>
    <property type="match status" value="1"/>
</dbReference>
<evidence type="ECO:0000313" key="12">
    <source>
        <dbReference type="EMBL" id="QIZ05372.1"/>
    </source>
</evidence>
<dbReference type="EC" id="3.2.1.26" evidence="3 8"/>
<evidence type="ECO:0000256" key="7">
    <source>
        <dbReference type="ARBA" id="ARBA00033367"/>
    </source>
</evidence>
<dbReference type="SMART" id="SM00640">
    <property type="entry name" value="Glyco_32"/>
    <property type="match status" value="1"/>
</dbReference>
<dbReference type="PANTHER" id="PTHR43101:SF1">
    <property type="entry name" value="BETA-FRUCTOSIDASE"/>
    <property type="match status" value="1"/>
</dbReference>
<dbReference type="InterPro" id="IPR013189">
    <property type="entry name" value="Glyco_hydro_32_C"/>
</dbReference>
<keyword evidence="9" id="KW-0119">Carbohydrate metabolism</keyword>
<dbReference type="SUPFAM" id="SSF75005">
    <property type="entry name" value="Arabinanase/levansucrase/invertase"/>
    <property type="match status" value="1"/>
</dbReference>
<dbReference type="InterPro" id="IPR013320">
    <property type="entry name" value="ConA-like_dom_sf"/>
</dbReference>
<evidence type="ECO:0000256" key="2">
    <source>
        <dbReference type="ARBA" id="ARBA00009902"/>
    </source>
</evidence>
<sequence length="492" mass="55960">MNRINTKHLEALERANQEIDAKIDSISKSRYRLHYHFMAPTGWINDPNGLVQYKGEYHLFYQFYPYASSWGPMHWGHAKSKDLLHWEHLPVALAPSESYDSGDVTGYGCFSGSAVVDGDKLVLIYTGHVDGNLPQQVQNIATSNDGISFEKYRQNPVVDIFPVDGTHDFRDPKVWQHDGKWYMVVGTKKEGKGKAVLYVSDDLKDWTYKGVAAESDGSQGDMWECPDLFPINQTHALIVSPMYGTQNEKPFYVIGNMDYDQGIFTQSTSRTLDYGFDFYAPQTLVDEKGRRIMIGWMEKWLTKMPSQEFGWAGAMTIPRELVLEGNILKQKPVSELADLRFDYKKLDALEVTEKVTVYEQQEPVSEISLDINLNETEASLFGIQLRCSADGKEKTEILLDLENKEIVMDREHSGCGEKGISKAPLVMKQDGTLNLRIFMDTTSIELFVNDGEQVITNRIFPEETSKQFNLFTKGGKVSVNSIESWKLDSVWN</sequence>
<dbReference type="NCBIfam" id="TIGR01322">
    <property type="entry name" value="scrB_fam"/>
    <property type="match status" value="1"/>
</dbReference>
<keyword evidence="9" id="KW-0963">Cytoplasm</keyword>
<dbReference type="InterPro" id="IPR001362">
    <property type="entry name" value="Glyco_hydro_32"/>
</dbReference>
<dbReference type="SUPFAM" id="SSF49899">
    <property type="entry name" value="Concanavalin A-like lectins/glucanases"/>
    <property type="match status" value="1"/>
</dbReference>
<evidence type="ECO:0000256" key="9">
    <source>
        <dbReference type="RuleBase" id="RU365015"/>
    </source>
</evidence>
<dbReference type="GO" id="GO:0004564">
    <property type="term" value="F:beta-fructofuranosidase activity"/>
    <property type="evidence" value="ECO:0007669"/>
    <property type="project" value="UniProtKB-EC"/>
</dbReference>
<dbReference type="GO" id="GO:0005737">
    <property type="term" value="C:cytoplasm"/>
    <property type="evidence" value="ECO:0007669"/>
    <property type="project" value="UniProtKB-SubCell"/>
</dbReference>
<gene>
    <name evidence="12" type="ORF">HFZ78_00150</name>
</gene>
<dbReference type="GO" id="GO:0005985">
    <property type="term" value="P:sucrose metabolic process"/>
    <property type="evidence" value="ECO:0007669"/>
    <property type="project" value="UniProtKB-UniPathway"/>
</dbReference>
<name>A0A6H1NVW4_PRIMG</name>
<reference evidence="12 13" key="2">
    <citation type="submission" date="2020-04" db="EMBL/GenBank/DDBJ databases">
        <authorList>
            <person name="Fomenkov A."/>
            <person name="Anton B.P."/>
            <person name="Roberts R.J."/>
        </authorList>
    </citation>
    <scope>NUCLEOTIDE SEQUENCE [LARGE SCALE GENOMIC DNA]</scope>
    <source>
        <strain evidence="12 13">S2</strain>
    </source>
</reference>
<dbReference type="Gene3D" id="2.60.120.560">
    <property type="entry name" value="Exo-inulinase, domain 1"/>
    <property type="match status" value="1"/>
</dbReference>
<dbReference type="Gene3D" id="2.115.10.20">
    <property type="entry name" value="Glycosyl hydrolase domain, family 43"/>
    <property type="match status" value="1"/>
</dbReference>
<evidence type="ECO:0000259" key="11">
    <source>
        <dbReference type="Pfam" id="PF08244"/>
    </source>
</evidence>
<accession>A0A6H1NVW4</accession>
<dbReference type="UniPathway" id="UPA00238"/>
<evidence type="ECO:0000256" key="4">
    <source>
        <dbReference type="ARBA" id="ARBA00019623"/>
    </source>
</evidence>
<proteinExistence type="inferred from homology"/>
<comment type="pathway">
    <text evidence="1 9">Glycan biosynthesis; sucrose metabolism.</text>
</comment>
<evidence type="ECO:0000256" key="1">
    <source>
        <dbReference type="ARBA" id="ARBA00004914"/>
    </source>
</evidence>